<evidence type="ECO:0000313" key="4">
    <source>
        <dbReference type="Proteomes" id="UP000694562"/>
    </source>
</evidence>
<dbReference type="Ensembl" id="ENSFTIT00000005989.1">
    <property type="protein sequence ID" value="ENSFTIP00000005714.1"/>
    <property type="gene ID" value="ENSFTIG00000003965.1"/>
</dbReference>
<dbReference type="InterPro" id="IPR009263">
    <property type="entry name" value="SERTA_dom"/>
</dbReference>
<dbReference type="OMA" id="FCAVSPP"/>
<feature type="compositionally biased region" description="Basic and acidic residues" evidence="1">
    <location>
        <begin position="8"/>
        <end position="18"/>
    </location>
</feature>
<dbReference type="GO" id="GO:0005634">
    <property type="term" value="C:nucleus"/>
    <property type="evidence" value="ECO:0007669"/>
    <property type="project" value="TreeGrafter"/>
</dbReference>
<dbReference type="OrthoDB" id="8910518at2759"/>
<organism evidence="3 4">
    <name type="scientific">Falco tinnunculus</name>
    <name type="common">Common kestrel</name>
    <dbReference type="NCBI Taxonomy" id="100819"/>
    <lineage>
        <taxon>Eukaryota</taxon>
        <taxon>Metazoa</taxon>
        <taxon>Chordata</taxon>
        <taxon>Craniata</taxon>
        <taxon>Vertebrata</taxon>
        <taxon>Euteleostomi</taxon>
        <taxon>Archelosauria</taxon>
        <taxon>Archosauria</taxon>
        <taxon>Dinosauria</taxon>
        <taxon>Saurischia</taxon>
        <taxon>Theropoda</taxon>
        <taxon>Coelurosauria</taxon>
        <taxon>Aves</taxon>
        <taxon>Neognathae</taxon>
        <taxon>Neoaves</taxon>
        <taxon>Telluraves</taxon>
        <taxon>Australaves</taxon>
        <taxon>Falconiformes</taxon>
        <taxon>Falconidae</taxon>
        <taxon>Falco</taxon>
    </lineage>
</organism>
<dbReference type="PANTHER" id="PTHR16277:SF10">
    <property type="entry name" value="SERTA DOMAIN-CONTAINING PROTEIN 2"/>
    <property type="match status" value="1"/>
</dbReference>
<dbReference type="Pfam" id="PF06031">
    <property type="entry name" value="SERTA"/>
    <property type="match status" value="1"/>
</dbReference>
<proteinExistence type="predicted"/>
<evidence type="ECO:0000313" key="3">
    <source>
        <dbReference type="Ensembl" id="ENSFTIP00000005714.1"/>
    </source>
</evidence>
<accession>A0A8C4U3Q8</accession>
<dbReference type="AlphaFoldDB" id="A0A8C4U3Q8"/>
<name>A0A8C4U3Q8_FALTI</name>
<protein>
    <submittedName>
        <fullName evidence="3">SERTA domain containing 2</fullName>
    </submittedName>
</protein>
<evidence type="ECO:0000259" key="2">
    <source>
        <dbReference type="PROSITE" id="PS51053"/>
    </source>
</evidence>
<reference evidence="3" key="2">
    <citation type="submission" date="2025-09" db="UniProtKB">
        <authorList>
            <consortium name="Ensembl"/>
        </authorList>
    </citation>
    <scope>IDENTIFICATION</scope>
</reference>
<sequence length="394" mass="42387">MLGKGGKRKFDEHEDGLEGKVVSPTDGPSRVSYTLQRQTIFNISLMKLYNHRPLTEPSLQKTVLINNMLRRIQEELKQEGSLRPVFVTASQPADPLSDNFREAQPAFSHLASQPLLPTDFVSTMPLESCLTPASLLEDDTFCTSPTVQHDGPTKPPPPALQPVKDSFSSALDEIEELCPAPTSAEAVAAETAAGDSKAHPSESNVQKPEGLPESRTAESKLMDSLPGNFEITTSTGFLTDLTLDDILFADIDTSMYDFDPCTSATGAASKMAPVSADELLKTLAPYSSQPVTPNQPFKMDLTELDHIMELAGNSCGTSPKEVLSTTAAAASLPRRQAGAPKPTCVPLPRRPSCVTWSALTRRQISASSPEAPGSGFEGEHARCLPRADLSRRPS</sequence>
<feature type="compositionally biased region" description="Low complexity" evidence="1">
    <location>
        <begin position="181"/>
        <end position="193"/>
    </location>
</feature>
<feature type="domain" description="SERTA" evidence="2">
    <location>
        <begin position="33"/>
        <end position="80"/>
    </location>
</feature>
<feature type="region of interest" description="Disordered" evidence="1">
    <location>
        <begin position="141"/>
        <end position="164"/>
    </location>
</feature>
<feature type="region of interest" description="Disordered" evidence="1">
    <location>
        <begin position="364"/>
        <end position="394"/>
    </location>
</feature>
<feature type="region of interest" description="Disordered" evidence="1">
    <location>
        <begin position="1"/>
        <end position="29"/>
    </location>
</feature>
<keyword evidence="4" id="KW-1185">Reference proteome</keyword>
<feature type="region of interest" description="Disordered" evidence="1">
    <location>
        <begin position="181"/>
        <end position="215"/>
    </location>
</feature>
<dbReference type="InterPro" id="IPR052262">
    <property type="entry name" value="E2F-SERTA_domain_protein"/>
</dbReference>
<reference evidence="3" key="1">
    <citation type="submission" date="2025-08" db="UniProtKB">
        <authorList>
            <consortium name="Ensembl"/>
        </authorList>
    </citation>
    <scope>IDENTIFICATION</scope>
</reference>
<dbReference type="PROSITE" id="PS51053">
    <property type="entry name" value="SERTA"/>
    <property type="match status" value="1"/>
</dbReference>
<dbReference type="PANTHER" id="PTHR16277">
    <property type="entry name" value="CELL DIVISION CYCLE ASSOCIATED PROTEIN 4/SERTA DOMAIN-CONTAINING PROTEIN 2"/>
    <property type="match status" value="1"/>
</dbReference>
<dbReference type="Proteomes" id="UP000694562">
    <property type="component" value="Unplaced"/>
</dbReference>
<evidence type="ECO:0000256" key="1">
    <source>
        <dbReference type="SAM" id="MobiDB-lite"/>
    </source>
</evidence>